<comment type="caution">
    <text evidence="1">The sequence shown here is derived from an EMBL/GenBank/DDBJ whole genome shotgun (WGS) entry which is preliminary data.</text>
</comment>
<dbReference type="AlphaFoldDB" id="A0AAN8BCC0"/>
<evidence type="ECO:0000313" key="1">
    <source>
        <dbReference type="EMBL" id="KAK5882132.1"/>
    </source>
</evidence>
<sequence>MVWAVCPHCSLDPTSSSTCLGPAQLGSPQPCVASFPLHWEADMQRTIVNAWLQNFTDQCLSSSSGLPLFL</sequence>
<reference evidence="1 2" key="1">
    <citation type="journal article" date="2023" name="Mol. Biol. Evol.">
        <title>Genomics of Secondarily Temperate Adaptation in the Only Non-Antarctic Icefish.</title>
        <authorList>
            <person name="Rivera-Colon A.G."/>
            <person name="Rayamajhi N."/>
            <person name="Minhas B.F."/>
            <person name="Madrigal G."/>
            <person name="Bilyk K.T."/>
            <person name="Yoon V."/>
            <person name="Hune M."/>
            <person name="Gregory S."/>
            <person name="Cheng C.H.C."/>
            <person name="Catchen J.M."/>
        </authorList>
    </citation>
    <scope>NUCLEOTIDE SEQUENCE [LARGE SCALE GENOMIC DNA]</scope>
    <source>
        <strain evidence="1">JC2023a</strain>
    </source>
</reference>
<dbReference type="Proteomes" id="UP001335648">
    <property type="component" value="Unassembled WGS sequence"/>
</dbReference>
<organism evidence="1 2">
    <name type="scientific">Champsocephalus esox</name>
    <name type="common">pike icefish</name>
    <dbReference type="NCBI Taxonomy" id="159716"/>
    <lineage>
        <taxon>Eukaryota</taxon>
        <taxon>Metazoa</taxon>
        <taxon>Chordata</taxon>
        <taxon>Craniata</taxon>
        <taxon>Vertebrata</taxon>
        <taxon>Euteleostomi</taxon>
        <taxon>Actinopterygii</taxon>
        <taxon>Neopterygii</taxon>
        <taxon>Teleostei</taxon>
        <taxon>Neoteleostei</taxon>
        <taxon>Acanthomorphata</taxon>
        <taxon>Eupercaria</taxon>
        <taxon>Perciformes</taxon>
        <taxon>Notothenioidei</taxon>
        <taxon>Channichthyidae</taxon>
        <taxon>Champsocephalus</taxon>
    </lineage>
</organism>
<name>A0AAN8BCC0_9TELE</name>
<proteinExistence type="predicted"/>
<dbReference type="EMBL" id="JAULUE010002062">
    <property type="protein sequence ID" value="KAK5882132.1"/>
    <property type="molecule type" value="Genomic_DNA"/>
</dbReference>
<evidence type="ECO:0000313" key="2">
    <source>
        <dbReference type="Proteomes" id="UP001335648"/>
    </source>
</evidence>
<protein>
    <submittedName>
        <fullName evidence="1">Uncharacterized protein</fullName>
    </submittedName>
</protein>
<keyword evidence="2" id="KW-1185">Reference proteome</keyword>
<accession>A0AAN8BCC0</accession>
<gene>
    <name evidence="1" type="ORF">CesoFtcFv8_020749</name>
</gene>